<dbReference type="EMBL" id="NVVJ01000006">
    <property type="protein sequence ID" value="PCJ27520.1"/>
    <property type="molecule type" value="Genomic_DNA"/>
</dbReference>
<dbReference type="Pfam" id="PF11695">
    <property type="entry name" value="DUF3291"/>
    <property type="match status" value="1"/>
</dbReference>
<reference evidence="3" key="1">
    <citation type="submission" date="2017-08" db="EMBL/GenBank/DDBJ databases">
        <title>A dynamic microbial community with high functional redundancy inhabits the cold, oxic subseafloor aquifer.</title>
        <authorList>
            <person name="Tully B.J."/>
            <person name="Wheat C.G."/>
            <person name="Glazer B.T."/>
            <person name="Huber J.A."/>
        </authorList>
    </citation>
    <scope>NUCLEOTIDE SEQUENCE [LARGE SCALE GENOMIC DNA]</scope>
</reference>
<dbReference type="SUPFAM" id="SSF54909">
    <property type="entry name" value="Dimeric alpha+beta barrel"/>
    <property type="match status" value="1"/>
</dbReference>
<proteinExistence type="predicted"/>
<accession>A0A2A5B830</accession>
<feature type="domain" description="DUF3291" evidence="1">
    <location>
        <begin position="5"/>
        <end position="142"/>
    </location>
</feature>
<dbReference type="InterPro" id="IPR021708">
    <property type="entry name" value="DUF3291"/>
</dbReference>
<evidence type="ECO:0000313" key="2">
    <source>
        <dbReference type="EMBL" id="PCJ27520.1"/>
    </source>
</evidence>
<name>A0A2A5B830_9GAMM</name>
<dbReference type="Proteomes" id="UP000218327">
    <property type="component" value="Unassembled WGS sequence"/>
</dbReference>
<gene>
    <name evidence="2" type="ORF">COA96_03200</name>
</gene>
<organism evidence="2 3">
    <name type="scientific">SAR86 cluster bacterium</name>
    <dbReference type="NCBI Taxonomy" id="2030880"/>
    <lineage>
        <taxon>Bacteria</taxon>
        <taxon>Pseudomonadati</taxon>
        <taxon>Pseudomonadota</taxon>
        <taxon>Gammaproteobacteria</taxon>
        <taxon>SAR86 cluster</taxon>
    </lineage>
</organism>
<protein>
    <recommendedName>
        <fullName evidence="1">DUF3291 domain-containing protein</fullName>
    </recommendedName>
</protein>
<dbReference type="InterPro" id="IPR011008">
    <property type="entry name" value="Dimeric_a/b-barrel"/>
</dbReference>
<evidence type="ECO:0000313" key="3">
    <source>
        <dbReference type="Proteomes" id="UP000218327"/>
    </source>
</evidence>
<sequence>MVYQIAQVNIAKFRLPQEHPTNAGFVDSLDRVNKIAESQPGFVWRFTGSGNDALDVQAFKDPNMAINMSVWSDLKSLVNFVYRDESHKEIMRRRKEWFDKVEFYMVIWWIEQDRKPTIEEAKIRLELLRQNGPTYSAFTFKRPFPAPSDEIVRPFEDECA</sequence>
<evidence type="ECO:0000259" key="1">
    <source>
        <dbReference type="Pfam" id="PF11695"/>
    </source>
</evidence>
<dbReference type="AlphaFoldDB" id="A0A2A5B830"/>
<comment type="caution">
    <text evidence="2">The sequence shown here is derived from an EMBL/GenBank/DDBJ whole genome shotgun (WGS) entry which is preliminary data.</text>
</comment>